<comment type="similarity">
    <text evidence="2">Belongs to the nitroreductase family.</text>
</comment>
<gene>
    <name evidence="7" type="ORF">RU08_01870</name>
</gene>
<evidence type="ECO:0000256" key="1">
    <source>
        <dbReference type="ARBA" id="ARBA00001917"/>
    </source>
</evidence>
<evidence type="ECO:0000313" key="8">
    <source>
        <dbReference type="Proteomes" id="UP000032068"/>
    </source>
</evidence>
<keyword evidence="5" id="KW-0560">Oxidoreductase</keyword>
<dbReference type="InterPro" id="IPR029479">
    <property type="entry name" value="Nitroreductase"/>
</dbReference>
<evidence type="ECO:0000256" key="3">
    <source>
        <dbReference type="ARBA" id="ARBA00022630"/>
    </source>
</evidence>
<dbReference type="SUPFAM" id="SSF55469">
    <property type="entry name" value="FMN-dependent nitroreductase-like"/>
    <property type="match status" value="1"/>
</dbReference>
<keyword evidence="3" id="KW-0285">Flavoprotein</keyword>
<dbReference type="EMBL" id="JXQW01000003">
    <property type="protein sequence ID" value="KIQ06164.1"/>
    <property type="molecule type" value="Genomic_DNA"/>
</dbReference>
<evidence type="ECO:0000259" key="6">
    <source>
        <dbReference type="Pfam" id="PF00881"/>
    </source>
</evidence>
<comment type="caution">
    <text evidence="7">The sequence shown here is derived from an EMBL/GenBank/DDBJ whole genome shotgun (WGS) entry which is preliminary data.</text>
</comment>
<keyword evidence="4" id="KW-0288">FMN</keyword>
<dbReference type="Proteomes" id="UP000032068">
    <property type="component" value="Unassembled WGS sequence"/>
</dbReference>
<protein>
    <submittedName>
        <fullName evidence="7">NAD(P)H nitroreductase</fullName>
    </submittedName>
</protein>
<evidence type="ECO:0000256" key="2">
    <source>
        <dbReference type="ARBA" id="ARBA00007118"/>
    </source>
</evidence>
<organism evidence="7 8">
    <name type="scientific">Pseudomonas fulva</name>
    <dbReference type="NCBI Taxonomy" id="47880"/>
    <lineage>
        <taxon>Bacteria</taxon>
        <taxon>Pseudomonadati</taxon>
        <taxon>Pseudomonadota</taxon>
        <taxon>Gammaproteobacteria</taxon>
        <taxon>Pseudomonadales</taxon>
        <taxon>Pseudomonadaceae</taxon>
        <taxon>Pseudomonas</taxon>
    </lineage>
</organism>
<reference evidence="7 8" key="1">
    <citation type="submission" date="2014-12" db="EMBL/GenBank/DDBJ databases">
        <title>16Stimator: statistical estimation of ribosomal gene copy numbers from draft genome assemblies.</title>
        <authorList>
            <person name="Perisin M.A."/>
            <person name="Vetter M."/>
            <person name="Gilbert J.A."/>
            <person name="Bergelson J."/>
        </authorList>
    </citation>
    <scope>NUCLEOTIDE SEQUENCE [LARGE SCALE GENOMIC DNA]</scope>
    <source>
        <strain evidence="7 8">MEJ086</strain>
    </source>
</reference>
<dbReference type="Gene3D" id="3.40.109.10">
    <property type="entry name" value="NADH Oxidase"/>
    <property type="match status" value="1"/>
</dbReference>
<evidence type="ECO:0000313" key="7">
    <source>
        <dbReference type="EMBL" id="KIQ06164.1"/>
    </source>
</evidence>
<dbReference type="RefSeq" id="WP_042552093.1">
    <property type="nucleotide sequence ID" value="NZ_JXQW01000003.1"/>
</dbReference>
<proteinExistence type="inferred from homology"/>
<accession>A0A0D0L165</accession>
<dbReference type="InterPro" id="IPR000415">
    <property type="entry name" value="Nitroreductase-like"/>
</dbReference>
<dbReference type="AlphaFoldDB" id="A0A0D0L165"/>
<comment type="cofactor">
    <cofactor evidence="1">
        <name>FMN</name>
        <dbReference type="ChEBI" id="CHEBI:58210"/>
    </cofactor>
</comment>
<dbReference type="OrthoDB" id="9784375at2"/>
<evidence type="ECO:0000256" key="4">
    <source>
        <dbReference type="ARBA" id="ARBA00022643"/>
    </source>
</evidence>
<dbReference type="GO" id="GO:0016491">
    <property type="term" value="F:oxidoreductase activity"/>
    <property type="evidence" value="ECO:0007669"/>
    <property type="project" value="UniProtKB-KW"/>
</dbReference>
<feature type="domain" description="Nitroreductase" evidence="6">
    <location>
        <begin position="9"/>
        <end position="184"/>
    </location>
</feature>
<sequence>MNTSIIKAIEERRTINLFDASRGIDEAQIQELVRLATTAPTAFNLQNWRFIAVRSAEAKARLRALAWDQAKVTEAAVTFILCGQLADHRTLEHRLMPSVDAGFMPASMLPLWESAAKGLYFEQPQRQRDEAIRTATFGAGTLIHAAHALGLGASPMIGFDAEAVAQAFSLAEDEIPVMLLTVGHPLPGNWPQKPRRPLEDVLTIV</sequence>
<dbReference type="Pfam" id="PF00881">
    <property type="entry name" value="Nitroreductase"/>
    <property type="match status" value="1"/>
</dbReference>
<evidence type="ECO:0000256" key="5">
    <source>
        <dbReference type="ARBA" id="ARBA00023002"/>
    </source>
</evidence>
<dbReference type="PANTHER" id="PTHR43673">
    <property type="entry name" value="NAD(P)H NITROREDUCTASE YDGI-RELATED"/>
    <property type="match status" value="1"/>
</dbReference>
<name>A0A0D0L165_9PSED</name>
<dbReference type="PANTHER" id="PTHR43673:SF2">
    <property type="entry name" value="NITROREDUCTASE"/>
    <property type="match status" value="1"/>
</dbReference>